<evidence type="ECO:0000313" key="2">
    <source>
        <dbReference type="EMBL" id="CAB4944516.1"/>
    </source>
</evidence>
<gene>
    <name evidence="2" type="ORF">UFOPK3564_03146</name>
</gene>
<accession>A0A6J7JMD5</accession>
<evidence type="ECO:0000256" key="1">
    <source>
        <dbReference type="SAM" id="MobiDB-lite"/>
    </source>
</evidence>
<feature type="region of interest" description="Disordered" evidence="1">
    <location>
        <begin position="1"/>
        <end position="21"/>
    </location>
</feature>
<protein>
    <submittedName>
        <fullName evidence="2">Unannotated protein</fullName>
    </submittedName>
</protein>
<organism evidence="2">
    <name type="scientific">freshwater metagenome</name>
    <dbReference type="NCBI Taxonomy" id="449393"/>
    <lineage>
        <taxon>unclassified sequences</taxon>
        <taxon>metagenomes</taxon>
        <taxon>ecological metagenomes</taxon>
    </lineage>
</organism>
<dbReference type="AlphaFoldDB" id="A0A6J7JMD5"/>
<sequence length="110" mass="12002">MSPSIASTARPAASPVHSAKSVATWSLRERAVCRRAPGSPTSSVRWRSIAMWMSSSSAPNGNVPSWSFASIVSKPERMAVRSSSPMMPRDASIRAWAREPRMSCGHMRRS</sequence>
<name>A0A6J7JMD5_9ZZZZ</name>
<proteinExistence type="predicted"/>
<reference evidence="2" key="1">
    <citation type="submission" date="2020-05" db="EMBL/GenBank/DDBJ databases">
        <authorList>
            <person name="Chiriac C."/>
            <person name="Salcher M."/>
            <person name="Ghai R."/>
            <person name="Kavagutti S V."/>
        </authorList>
    </citation>
    <scope>NUCLEOTIDE SEQUENCE</scope>
</reference>
<dbReference type="EMBL" id="CAFBMK010000277">
    <property type="protein sequence ID" value="CAB4944516.1"/>
    <property type="molecule type" value="Genomic_DNA"/>
</dbReference>